<dbReference type="Proteomes" id="UP000813462">
    <property type="component" value="Unassembled WGS sequence"/>
</dbReference>
<dbReference type="InterPro" id="IPR001245">
    <property type="entry name" value="Ser-Thr/Tyr_kinase_cat_dom"/>
</dbReference>
<gene>
    <name evidence="17" type="ORF">FEM48_Zijuj02G0094000</name>
</gene>
<reference evidence="17" key="1">
    <citation type="journal article" date="2021" name="Front. Plant Sci.">
        <title>Chromosome-Scale Genome Assembly for Chinese Sour Jujube and Insights Into Its Genome Evolution and Domestication Signature.</title>
        <authorList>
            <person name="Shen L.-Y."/>
            <person name="Luo H."/>
            <person name="Wang X.-L."/>
            <person name="Wang X.-M."/>
            <person name="Qiu X.-J."/>
            <person name="Liu H."/>
            <person name="Zhou S.-S."/>
            <person name="Jia K.-H."/>
            <person name="Nie S."/>
            <person name="Bao Y.-T."/>
            <person name="Zhang R.-G."/>
            <person name="Yun Q.-Z."/>
            <person name="Chai Y.-H."/>
            <person name="Lu J.-Y."/>
            <person name="Li Y."/>
            <person name="Zhao S.-W."/>
            <person name="Mao J.-F."/>
            <person name="Jia S.-G."/>
            <person name="Mao Y.-M."/>
        </authorList>
    </citation>
    <scope>NUCLEOTIDE SEQUENCE</scope>
    <source>
        <strain evidence="17">AT0</strain>
        <tissue evidence="17">Leaf</tissue>
    </source>
</reference>
<proteinExistence type="predicted"/>
<evidence type="ECO:0000256" key="2">
    <source>
        <dbReference type="ARBA" id="ARBA00012513"/>
    </source>
</evidence>
<comment type="subcellular location">
    <subcellularLocation>
        <location evidence="1">Cell membrane</location>
        <topology evidence="1">Single-pass membrane protein</topology>
    </subcellularLocation>
</comment>
<dbReference type="GO" id="GO:0005524">
    <property type="term" value="F:ATP binding"/>
    <property type="evidence" value="ECO:0007669"/>
    <property type="project" value="UniProtKB-UniRule"/>
</dbReference>
<evidence type="ECO:0000256" key="7">
    <source>
        <dbReference type="ARBA" id="ARBA00022741"/>
    </source>
</evidence>
<feature type="domain" description="Protein kinase" evidence="16">
    <location>
        <begin position="278"/>
        <end position="542"/>
    </location>
</feature>
<evidence type="ECO:0000256" key="12">
    <source>
        <dbReference type="ARBA" id="ARBA00047899"/>
    </source>
</evidence>
<dbReference type="Gene3D" id="1.10.510.10">
    <property type="entry name" value="Transferase(Phosphotransferase) domain 1"/>
    <property type="match status" value="1"/>
</dbReference>
<keyword evidence="6 15" id="KW-0812">Transmembrane</keyword>
<comment type="caution">
    <text evidence="17">The sequence shown here is derived from an EMBL/GenBank/DDBJ whole genome shotgun (WGS) entry which is preliminary data.</text>
</comment>
<evidence type="ECO:0000259" key="16">
    <source>
        <dbReference type="PROSITE" id="PS50011"/>
    </source>
</evidence>
<evidence type="ECO:0000256" key="5">
    <source>
        <dbReference type="ARBA" id="ARBA00022679"/>
    </source>
</evidence>
<evidence type="ECO:0000256" key="9">
    <source>
        <dbReference type="ARBA" id="ARBA00022840"/>
    </source>
</evidence>
<evidence type="ECO:0000256" key="15">
    <source>
        <dbReference type="SAM" id="Phobius"/>
    </source>
</evidence>
<dbReference type="InterPro" id="IPR000719">
    <property type="entry name" value="Prot_kinase_dom"/>
</dbReference>
<dbReference type="PROSITE" id="PS00107">
    <property type="entry name" value="PROTEIN_KINASE_ATP"/>
    <property type="match status" value="1"/>
</dbReference>
<evidence type="ECO:0000313" key="18">
    <source>
        <dbReference type="Proteomes" id="UP000813462"/>
    </source>
</evidence>
<dbReference type="InterPro" id="IPR017441">
    <property type="entry name" value="Protein_kinase_ATP_BS"/>
</dbReference>
<keyword evidence="9 14" id="KW-0067">ATP-binding</keyword>
<feature type="transmembrane region" description="Helical" evidence="15">
    <location>
        <begin position="195"/>
        <end position="219"/>
    </location>
</feature>
<evidence type="ECO:0000256" key="11">
    <source>
        <dbReference type="ARBA" id="ARBA00023136"/>
    </source>
</evidence>
<evidence type="ECO:0000256" key="14">
    <source>
        <dbReference type="PROSITE-ProRule" id="PRU10141"/>
    </source>
</evidence>
<keyword evidence="3" id="KW-1003">Cell membrane</keyword>
<evidence type="ECO:0000256" key="8">
    <source>
        <dbReference type="ARBA" id="ARBA00022777"/>
    </source>
</evidence>
<keyword evidence="10 15" id="KW-1133">Transmembrane helix</keyword>
<dbReference type="SUPFAM" id="SSF56112">
    <property type="entry name" value="Protein kinase-like (PK-like)"/>
    <property type="match status" value="1"/>
</dbReference>
<dbReference type="PANTHER" id="PTHR47982">
    <property type="entry name" value="PROLINE-RICH RECEPTOR-LIKE PROTEIN KINASE PERK4"/>
    <property type="match status" value="1"/>
</dbReference>
<dbReference type="EMBL" id="JAEACU010000002">
    <property type="protein sequence ID" value="KAH7542625.1"/>
    <property type="molecule type" value="Genomic_DNA"/>
</dbReference>
<keyword evidence="7 14" id="KW-0547">Nucleotide-binding</keyword>
<comment type="catalytic activity">
    <reaction evidence="12">
        <text>L-threonyl-[protein] + ATP = O-phospho-L-threonyl-[protein] + ADP + H(+)</text>
        <dbReference type="Rhea" id="RHEA:46608"/>
        <dbReference type="Rhea" id="RHEA-COMP:11060"/>
        <dbReference type="Rhea" id="RHEA-COMP:11605"/>
        <dbReference type="ChEBI" id="CHEBI:15378"/>
        <dbReference type="ChEBI" id="CHEBI:30013"/>
        <dbReference type="ChEBI" id="CHEBI:30616"/>
        <dbReference type="ChEBI" id="CHEBI:61977"/>
        <dbReference type="ChEBI" id="CHEBI:456216"/>
        <dbReference type="EC" id="2.7.11.1"/>
    </reaction>
</comment>
<organism evidence="17 18">
    <name type="scientific">Ziziphus jujuba var. spinosa</name>
    <dbReference type="NCBI Taxonomy" id="714518"/>
    <lineage>
        <taxon>Eukaryota</taxon>
        <taxon>Viridiplantae</taxon>
        <taxon>Streptophyta</taxon>
        <taxon>Embryophyta</taxon>
        <taxon>Tracheophyta</taxon>
        <taxon>Spermatophyta</taxon>
        <taxon>Magnoliopsida</taxon>
        <taxon>eudicotyledons</taxon>
        <taxon>Gunneridae</taxon>
        <taxon>Pentapetalae</taxon>
        <taxon>rosids</taxon>
        <taxon>fabids</taxon>
        <taxon>Rosales</taxon>
        <taxon>Rhamnaceae</taxon>
        <taxon>Paliureae</taxon>
        <taxon>Ziziphus</taxon>
    </lineage>
</organism>
<accession>A0A978VUY0</accession>
<keyword evidence="4" id="KW-0723">Serine/threonine-protein kinase</keyword>
<evidence type="ECO:0000313" key="17">
    <source>
        <dbReference type="EMBL" id="KAH7542625.1"/>
    </source>
</evidence>
<dbReference type="InterPro" id="IPR047117">
    <property type="entry name" value="PERK1-13-like"/>
</dbReference>
<evidence type="ECO:0000256" key="6">
    <source>
        <dbReference type="ARBA" id="ARBA00022692"/>
    </source>
</evidence>
<dbReference type="GO" id="GO:0005886">
    <property type="term" value="C:plasma membrane"/>
    <property type="evidence" value="ECO:0007669"/>
    <property type="project" value="UniProtKB-SubCell"/>
</dbReference>
<sequence length="562" mass="62992">MLIDNALVLVATTAAAYTDSTFRTQQNKQQTICTFEYELALNTKMDSRPSDLKGLDFVAVIHKNLWIPKSFVFRSEASLAFRSKVGSPQQPTSNAGRNPCLRQKTCVNCYKLKDPGVASFRFPGICTFSLQAKTFNLLPDAPRSFTSHSLCQLQEKIQQPRNYRKIEAAAYEDNGVPTLTPVQEAHEQKPRKRKVAAIIGGAVAALLVVFVVVLVYICLMRVKKYIRRTSDTASSVPSLPAELEIGSISPYARPLSPFDSQNLRQLTIQELKRATCDFSQNNILGEGRFGFTYKGLLQDGSIVAIKRRLYSATQYFFHEVKNIARVNHIHLVSLIGYYQDAHQQLLVYDYLSNRNIGNHLYDSEGLPIGKLGIRQRLSVALGAARGLEHLHSLVPPLLHMHFRTSNVLVDDNFMAKVSDYGLTKFVIEGNHAGSSSSIDCFLDPELDIPKKFSERSDVYSFGVFLLELISGREAHGRYQSNSVGNLVLQAKNRMEFENFVDKSLEGHTMYAAKQMMGLAMICIDASVRRPTMKFVLEELERIQESEVDVQIGAVTLGSELFK</sequence>
<protein>
    <recommendedName>
        <fullName evidence="2">non-specific serine/threonine protein kinase</fullName>
        <ecNumber evidence="2">2.7.11.1</ecNumber>
    </recommendedName>
</protein>
<evidence type="ECO:0000256" key="1">
    <source>
        <dbReference type="ARBA" id="ARBA00004162"/>
    </source>
</evidence>
<dbReference type="PROSITE" id="PS50011">
    <property type="entry name" value="PROTEIN_KINASE_DOM"/>
    <property type="match status" value="1"/>
</dbReference>
<comment type="catalytic activity">
    <reaction evidence="13">
        <text>L-seryl-[protein] + ATP = O-phospho-L-seryl-[protein] + ADP + H(+)</text>
        <dbReference type="Rhea" id="RHEA:17989"/>
        <dbReference type="Rhea" id="RHEA-COMP:9863"/>
        <dbReference type="Rhea" id="RHEA-COMP:11604"/>
        <dbReference type="ChEBI" id="CHEBI:15378"/>
        <dbReference type="ChEBI" id="CHEBI:29999"/>
        <dbReference type="ChEBI" id="CHEBI:30616"/>
        <dbReference type="ChEBI" id="CHEBI:83421"/>
        <dbReference type="ChEBI" id="CHEBI:456216"/>
        <dbReference type="EC" id="2.7.11.1"/>
    </reaction>
</comment>
<keyword evidence="8" id="KW-0418">Kinase</keyword>
<dbReference type="Gene3D" id="3.30.200.20">
    <property type="entry name" value="Phosphorylase Kinase, domain 1"/>
    <property type="match status" value="1"/>
</dbReference>
<feature type="binding site" evidence="14">
    <location>
        <position position="306"/>
    </location>
    <ligand>
        <name>ATP</name>
        <dbReference type="ChEBI" id="CHEBI:30616"/>
    </ligand>
</feature>
<evidence type="ECO:0000256" key="13">
    <source>
        <dbReference type="ARBA" id="ARBA00048679"/>
    </source>
</evidence>
<evidence type="ECO:0000256" key="4">
    <source>
        <dbReference type="ARBA" id="ARBA00022527"/>
    </source>
</evidence>
<name>A0A978VUY0_ZIZJJ</name>
<keyword evidence="5" id="KW-0808">Transferase</keyword>
<keyword evidence="11 15" id="KW-0472">Membrane</keyword>
<dbReference type="Pfam" id="PF07714">
    <property type="entry name" value="PK_Tyr_Ser-Thr"/>
    <property type="match status" value="1"/>
</dbReference>
<dbReference type="AlphaFoldDB" id="A0A978VUY0"/>
<dbReference type="InterPro" id="IPR011009">
    <property type="entry name" value="Kinase-like_dom_sf"/>
</dbReference>
<dbReference type="EC" id="2.7.11.1" evidence="2"/>
<evidence type="ECO:0000256" key="10">
    <source>
        <dbReference type="ARBA" id="ARBA00022989"/>
    </source>
</evidence>
<dbReference type="PANTHER" id="PTHR47982:SF9">
    <property type="entry name" value="NON-SPECIFIC SERINE_THREONINE PROTEIN KINASE"/>
    <property type="match status" value="1"/>
</dbReference>
<evidence type="ECO:0000256" key="3">
    <source>
        <dbReference type="ARBA" id="ARBA00022475"/>
    </source>
</evidence>
<dbReference type="GO" id="GO:0004674">
    <property type="term" value="F:protein serine/threonine kinase activity"/>
    <property type="evidence" value="ECO:0007669"/>
    <property type="project" value="UniProtKB-KW"/>
</dbReference>